<keyword evidence="1" id="KW-0812">Transmembrane</keyword>
<feature type="transmembrane region" description="Helical" evidence="1">
    <location>
        <begin position="7"/>
        <end position="30"/>
    </location>
</feature>
<name>A0A0R1VBV9_9LACO</name>
<dbReference type="Proteomes" id="UP000051307">
    <property type="component" value="Unassembled WGS sequence"/>
</dbReference>
<organism evidence="3 4">
    <name type="scientific">Lactobacillus kitasatonis DSM 16761 = JCM 1039</name>
    <dbReference type="NCBI Taxonomy" id="1423767"/>
    <lineage>
        <taxon>Bacteria</taxon>
        <taxon>Bacillati</taxon>
        <taxon>Bacillota</taxon>
        <taxon>Bacilli</taxon>
        <taxon>Lactobacillales</taxon>
        <taxon>Lactobacillaceae</taxon>
        <taxon>Lactobacillus</taxon>
    </lineage>
</organism>
<dbReference type="InterPro" id="IPR000326">
    <property type="entry name" value="PAP2/HPO"/>
</dbReference>
<dbReference type="PANTHER" id="PTHR14969">
    <property type="entry name" value="SPHINGOSINE-1-PHOSPHATE PHOSPHOHYDROLASE"/>
    <property type="match status" value="1"/>
</dbReference>
<dbReference type="InterPro" id="IPR036938">
    <property type="entry name" value="PAP2/HPO_sf"/>
</dbReference>
<reference evidence="3 4" key="1">
    <citation type="journal article" date="2015" name="Genome Announc.">
        <title>Expanding the biotechnology potential of lactobacilli through comparative genomics of 213 strains and associated genera.</title>
        <authorList>
            <person name="Sun Z."/>
            <person name="Harris H.M."/>
            <person name="McCann A."/>
            <person name="Guo C."/>
            <person name="Argimon S."/>
            <person name="Zhang W."/>
            <person name="Yang X."/>
            <person name="Jeffery I.B."/>
            <person name="Cooney J.C."/>
            <person name="Kagawa T.F."/>
            <person name="Liu W."/>
            <person name="Song Y."/>
            <person name="Salvetti E."/>
            <person name="Wrobel A."/>
            <person name="Rasinkangas P."/>
            <person name="Parkhill J."/>
            <person name="Rea M.C."/>
            <person name="O'Sullivan O."/>
            <person name="Ritari J."/>
            <person name="Douillard F.P."/>
            <person name="Paul Ross R."/>
            <person name="Yang R."/>
            <person name="Briner A.E."/>
            <person name="Felis G.E."/>
            <person name="de Vos W.M."/>
            <person name="Barrangou R."/>
            <person name="Klaenhammer T.R."/>
            <person name="Caufield P.W."/>
            <person name="Cui Y."/>
            <person name="Zhang H."/>
            <person name="O'Toole P.W."/>
        </authorList>
    </citation>
    <scope>NUCLEOTIDE SEQUENCE [LARGE SCALE GENOMIC DNA]</scope>
    <source>
        <strain evidence="3 4">DSM 16761</strain>
    </source>
</reference>
<dbReference type="eggNOG" id="COG0671">
    <property type="taxonomic scope" value="Bacteria"/>
</dbReference>
<protein>
    <recommendedName>
        <fullName evidence="2">Phosphatidic acid phosphatase type 2/haloperoxidase domain-containing protein</fullName>
    </recommendedName>
</protein>
<keyword evidence="1" id="KW-0472">Membrane</keyword>
<dbReference type="RefSeq" id="WP_025014496.1">
    <property type="nucleotide sequence ID" value="NZ_AZFU01000034.1"/>
</dbReference>
<dbReference type="AlphaFoldDB" id="A0A0R1VBV9"/>
<dbReference type="PANTHER" id="PTHR14969:SF13">
    <property type="entry name" value="AT30094P"/>
    <property type="match status" value="1"/>
</dbReference>
<evidence type="ECO:0000313" key="4">
    <source>
        <dbReference type="Proteomes" id="UP000051307"/>
    </source>
</evidence>
<evidence type="ECO:0000256" key="1">
    <source>
        <dbReference type="SAM" id="Phobius"/>
    </source>
</evidence>
<feature type="transmembrane region" description="Helical" evidence="1">
    <location>
        <begin position="180"/>
        <end position="198"/>
    </location>
</feature>
<sequence length="210" mass="23664">MRKKNITAICIGLPIFLILAISIMMHASWINGFDNFFEQIVHTIPGLKGLMLKITFLADTKVDLVWMLLIAVILWIKKQRPLSLSIVVSLITADAFGWIVKHVVQRARPAAHMAVDDGFSFPSGHTLGMSIIVFWLMLILIPALVKNRTARIWLDVLLVVWLILVMISRVYLYAHFPSDVCGSVVLGAMWIGIVDAIWDKVTPRTSKNNF</sequence>
<dbReference type="Gene3D" id="1.20.144.10">
    <property type="entry name" value="Phosphatidic acid phosphatase type 2/haloperoxidase"/>
    <property type="match status" value="1"/>
</dbReference>
<feature type="transmembrane region" description="Helical" evidence="1">
    <location>
        <begin position="50"/>
        <end position="75"/>
    </location>
</feature>
<proteinExistence type="predicted"/>
<dbReference type="CDD" id="cd03392">
    <property type="entry name" value="PAP2_like_2"/>
    <property type="match status" value="1"/>
</dbReference>
<evidence type="ECO:0000259" key="2">
    <source>
        <dbReference type="SMART" id="SM00014"/>
    </source>
</evidence>
<dbReference type="Pfam" id="PF01569">
    <property type="entry name" value="PAP2"/>
    <property type="match status" value="1"/>
</dbReference>
<dbReference type="OrthoDB" id="9789113at2"/>
<evidence type="ECO:0000313" key="3">
    <source>
        <dbReference type="EMBL" id="KRM02879.1"/>
    </source>
</evidence>
<keyword evidence="1" id="KW-1133">Transmembrane helix</keyword>
<comment type="caution">
    <text evidence="3">The sequence shown here is derived from an EMBL/GenBank/DDBJ whole genome shotgun (WGS) entry which is preliminary data.</text>
</comment>
<dbReference type="SMART" id="SM00014">
    <property type="entry name" value="acidPPc"/>
    <property type="match status" value="1"/>
</dbReference>
<dbReference type="SUPFAM" id="SSF48317">
    <property type="entry name" value="Acid phosphatase/Vanadium-dependent haloperoxidase"/>
    <property type="match status" value="1"/>
</dbReference>
<feature type="transmembrane region" description="Helical" evidence="1">
    <location>
        <begin position="124"/>
        <end position="145"/>
    </location>
</feature>
<accession>A0A0R1VBV9</accession>
<feature type="transmembrane region" description="Helical" evidence="1">
    <location>
        <begin position="152"/>
        <end position="174"/>
    </location>
</feature>
<dbReference type="PATRIC" id="fig|1423767.3.peg.1307"/>
<feature type="domain" description="Phosphatidic acid phosphatase type 2/haloperoxidase" evidence="2">
    <location>
        <begin position="84"/>
        <end position="195"/>
    </location>
</feature>
<gene>
    <name evidence="3" type="ORF">FC59_GL001259</name>
</gene>
<dbReference type="EMBL" id="AZFU01000034">
    <property type="protein sequence ID" value="KRM02879.1"/>
    <property type="molecule type" value="Genomic_DNA"/>
</dbReference>
<feature type="transmembrane region" description="Helical" evidence="1">
    <location>
        <begin position="82"/>
        <end position="104"/>
    </location>
</feature>